<name>A0A430VLN2_THESC</name>
<proteinExistence type="predicted"/>
<sequence>MPRQPRPDPTLEPDVPATTDEITSDLNPEPVYVSPDDLRRGAQIVGALAPVVGFLNPVVGALTGAVARGIATVADLVPPPQPQPVLGQDNQSLPGYTDWLASEKGYTEPQPVVDFGPSVEPVPAPDFSIGNALDRTWGGASDLFAGGGADSTDFSIANAIGNLWL</sequence>
<comment type="caution">
    <text evidence="2">The sequence shown here is derived from an EMBL/GenBank/DDBJ whole genome shotgun (WGS) entry which is preliminary data.</text>
</comment>
<dbReference type="EMBL" id="PEMW01000264">
    <property type="protein sequence ID" value="RTI53659.1"/>
    <property type="molecule type" value="Genomic_DNA"/>
</dbReference>
<evidence type="ECO:0000256" key="1">
    <source>
        <dbReference type="SAM" id="MobiDB-lite"/>
    </source>
</evidence>
<feature type="region of interest" description="Disordered" evidence="1">
    <location>
        <begin position="1"/>
        <end position="30"/>
    </location>
</feature>
<dbReference type="Proteomes" id="UP000287467">
    <property type="component" value="Unassembled WGS sequence"/>
</dbReference>
<gene>
    <name evidence="2" type="ORF">CSW14_08235</name>
</gene>
<dbReference type="AlphaFoldDB" id="A0A430VLN2"/>
<reference evidence="2 3" key="1">
    <citation type="journal article" date="2019" name="Extremophiles">
        <title>Biogeography of thermophiles and predominance of Thermus scotoductus in domestic water heaters.</title>
        <authorList>
            <person name="Wilpiszeski R.L."/>
            <person name="Zhang Z."/>
            <person name="House C.H."/>
        </authorList>
    </citation>
    <scope>NUCLEOTIDE SEQUENCE [LARGE SCALE GENOMIC DNA]</scope>
    <source>
        <strain evidence="2 3">1_S1</strain>
    </source>
</reference>
<protein>
    <submittedName>
        <fullName evidence="2">Uncharacterized protein</fullName>
    </submittedName>
</protein>
<accession>A0A430VLN2</accession>
<evidence type="ECO:0000313" key="2">
    <source>
        <dbReference type="EMBL" id="RTI53659.1"/>
    </source>
</evidence>
<organism evidence="2 3">
    <name type="scientific">Thermus scotoductus</name>
    <dbReference type="NCBI Taxonomy" id="37636"/>
    <lineage>
        <taxon>Bacteria</taxon>
        <taxon>Thermotogati</taxon>
        <taxon>Deinococcota</taxon>
        <taxon>Deinococci</taxon>
        <taxon>Thermales</taxon>
        <taxon>Thermaceae</taxon>
        <taxon>Thermus</taxon>
    </lineage>
</organism>
<evidence type="ECO:0000313" key="3">
    <source>
        <dbReference type="Proteomes" id="UP000287467"/>
    </source>
</evidence>